<comment type="caution">
    <text evidence="2">The sequence shown here is derived from an EMBL/GenBank/DDBJ whole genome shotgun (WGS) entry which is preliminary data.</text>
</comment>
<feature type="transmembrane region" description="Helical" evidence="1">
    <location>
        <begin position="1471"/>
        <end position="1491"/>
    </location>
</feature>
<evidence type="ECO:0000313" key="2">
    <source>
        <dbReference type="EMBL" id="RHY27343.1"/>
    </source>
</evidence>
<proteinExistence type="predicted"/>
<gene>
    <name evidence="2" type="ORF">DYB32_006849</name>
</gene>
<sequence length="1673" mass="187437">MADDGIWGGNLELFAAAQVWQCNIVVHQVDGKCTTIECGSADARSFHVCYYNDEHYDSIRSLDDDLTGPPIRFAHESAAAGKICVEIAREVETPSKHTALARLVMEFPHTSEDDLVDLYKKLHCDVERVRRKLTKQAAKSRRNAVYLGHVRPSLANDYWWPDFNSTGVQTFLGDVYNAQLTQGRTGEFHLFHEDVVYSTKSYRTDDTRIEWSASYGRQILLDNIPLDAAVTALRLRSFESSFLMAAQYCWLDFNRDFAMAHTFKRQRRCDATKRDNAAVYLEAVIRNCPAHAMYTATQSQQLDATILEAVRMSPAGLHWIDAMERHHMQPVPDEVLYWTTRGLQRWKTPLQNLFQDGIDDTIQIRNALGYEQSMQIKKVSKYGRSIGRWTTLAANVGIWNDLYTCQALNASLILNANNSVVNLGIDWDVDTFQPPNNPGANLVRQSIGPFMSIDIEWVPHPVALRSFHATFQDHLVAIYRERRLPPPIPVDPVPPSWRQANRLYYGGNPVCPFGGGKPFVQPPFGYYDDCATPTPHSFRLTAEAVVFAMHMARPVGPPDAFVAATCNLCSVEMIDDCLGFVREIWRIRDEFDMPSAARIDAAHATMALDMKFIQFASDNMSHVVLSQSMVPTAPDDPWTVFGWVFVYDWLQGDREAVKFEGDEGNVTMLSQPHPDTFSIVANPMEMPSHACKYIWYISVYITFTLMGVGVLAIVYASVNRLHFHGRHLLQFNRVVGSVWIGRPMLFVRGMTAMIVLSTVDVRFVEDGGISALQRSSRPLLVSCLLAGEGTWLTYVLQDFCTPVTRCGGWFIPFSSCLYLVVTDSTMTNDLWWASFNATGHQTFLTNWCTKQLLLSNTLDATQVDRPQYGDVENAYNTMQTSLTTAPLYPATIQAEVYSNLHVVASGLRAMRSCDMPWIATVYCYVDLNRTWEMAVSSDRQNKCQLDNANGAVYLETILRNTHWPAMELCWGAALARGVFDHLQRTSDGRAWVDSIQSRPSLPIHDEVATWVLHNVTEFAPHWQNFKQIGITETMDIQNAFGLAYPFTIRKIRPTYQEAVVPSSWRMTWPLAKLLLAVASNSSGLDGSSLVRASPSFAFCNTSSIETLFIRSGTLQFPLEPGLAMTRALLGPFGTISTKRIAPPVELRALYRRLTETITASVGQNATALKDFLAIRTMKFFTPDTIAWRGRQHFGGNFMCGLSSSLGMQLAEYFASDGSCAANADEQAQGSKLTSMAALLIHSTRPPGFIEGTCAHEVYARTNCVEMLQQGFAFFSSAIPLDQRLPLVDLAARTNDAIQQLYAPQMVQYTSSALRKSEIVLSTVGVFDEPTFEFFAWMYMFGWVLGNREVVYFDGATAAMHVLSGMSPTMLYEVDAHEIPQNVAFYFRCAIQYFTIVLLMVAVVVCLTIVANRGYIEGLNTIQFNRVAGQVWIGRALLLLRGLTAICILSTARLHLDNFGGFTQFVSVAPDTIATMLSSGEMGWIVYILNDLFSVATTDLTSQYSWKASVTIWVVAGLWSVVAPVQHVVRIDRDCVTDAVDFALTCRSGVFEIGSVARFGGLMMLACICCVVFFFVDLLVLSRRRVQCPIHTSLLLHSVAQYQFDQTHWIYRGVYYLDRASAVMNGILSYRAASGTLVVVDIKTWQLLLIPRRELSPSESLPRALEFAIPLDAA</sequence>
<feature type="transmembrane region" description="Helical" evidence="1">
    <location>
        <begin position="739"/>
        <end position="759"/>
    </location>
</feature>
<feature type="transmembrane region" description="Helical" evidence="1">
    <location>
        <begin position="1431"/>
        <end position="1451"/>
    </location>
</feature>
<organism evidence="2 3">
    <name type="scientific">Aphanomyces invadans</name>
    <dbReference type="NCBI Taxonomy" id="157072"/>
    <lineage>
        <taxon>Eukaryota</taxon>
        <taxon>Sar</taxon>
        <taxon>Stramenopiles</taxon>
        <taxon>Oomycota</taxon>
        <taxon>Saprolegniomycetes</taxon>
        <taxon>Saprolegniales</taxon>
        <taxon>Verrucalvaceae</taxon>
        <taxon>Aphanomyces</taxon>
    </lineage>
</organism>
<dbReference type="Gene3D" id="3.90.70.80">
    <property type="match status" value="1"/>
</dbReference>
<evidence type="ECO:0000256" key="1">
    <source>
        <dbReference type="SAM" id="Phobius"/>
    </source>
</evidence>
<dbReference type="InterPro" id="IPR038765">
    <property type="entry name" value="Papain-like_cys_pep_sf"/>
</dbReference>
<keyword evidence="1" id="KW-0472">Membrane</keyword>
<keyword evidence="1" id="KW-0812">Transmembrane</keyword>
<evidence type="ECO:0000313" key="3">
    <source>
        <dbReference type="Proteomes" id="UP000285060"/>
    </source>
</evidence>
<feature type="transmembrane region" description="Helical" evidence="1">
    <location>
        <begin position="1558"/>
        <end position="1580"/>
    </location>
</feature>
<dbReference type="VEuPathDB" id="FungiDB:H310_13031"/>
<dbReference type="VEuPathDB" id="FungiDB:H310_08743"/>
<keyword evidence="1" id="KW-1133">Transmembrane helix</keyword>
<evidence type="ECO:0008006" key="4">
    <source>
        <dbReference type="Google" id="ProtNLM"/>
    </source>
</evidence>
<reference evidence="2 3" key="1">
    <citation type="submission" date="2018-08" db="EMBL/GenBank/DDBJ databases">
        <title>Aphanomyces genome sequencing and annotation.</title>
        <authorList>
            <person name="Minardi D."/>
            <person name="Oidtmann B."/>
            <person name="Van Der Giezen M."/>
            <person name="Studholme D.J."/>
        </authorList>
    </citation>
    <scope>NUCLEOTIDE SEQUENCE [LARGE SCALE GENOMIC DNA]</scope>
    <source>
        <strain evidence="2 3">NJM0002</strain>
    </source>
</reference>
<dbReference type="VEuPathDB" id="FungiDB:H310_13029"/>
<feature type="transmembrane region" description="Helical" evidence="1">
    <location>
        <begin position="1503"/>
        <end position="1521"/>
    </location>
</feature>
<dbReference type="Proteomes" id="UP000285060">
    <property type="component" value="Unassembled WGS sequence"/>
</dbReference>
<dbReference type="SUPFAM" id="SSF54001">
    <property type="entry name" value="Cysteine proteinases"/>
    <property type="match status" value="1"/>
</dbReference>
<keyword evidence="3" id="KW-1185">Reference proteome</keyword>
<accession>A0A418AQ60</accession>
<name>A0A418AQ60_9STRA</name>
<feature type="transmembrane region" description="Helical" evidence="1">
    <location>
        <begin position="1389"/>
        <end position="1410"/>
    </location>
</feature>
<feature type="transmembrane region" description="Helical" evidence="1">
    <location>
        <begin position="693"/>
        <end position="718"/>
    </location>
</feature>
<dbReference type="EMBL" id="QUSY01000791">
    <property type="protein sequence ID" value="RHY27343.1"/>
    <property type="molecule type" value="Genomic_DNA"/>
</dbReference>
<protein>
    <recommendedName>
        <fullName evidence="4">OTU domain-containing protein</fullName>
    </recommendedName>
</protein>